<evidence type="ECO:0000313" key="5">
    <source>
        <dbReference type="Proteomes" id="UP000601435"/>
    </source>
</evidence>
<feature type="compositionally biased region" description="Basic and acidic residues" evidence="2">
    <location>
        <begin position="42"/>
        <end position="51"/>
    </location>
</feature>
<dbReference type="PANTHER" id="PTHR12083:SF9">
    <property type="entry name" value="BIFUNCTIONAL POLYNUCLEOTIDE PHOSPHATASE_KINASE"/>
    <property type="match status" value="1"/>
</dbReference>
<keyword evidence="5" id="KW-1185">Reference proteome</keyword>
<feature type="compositionally biased region" description="Basic and acidic residues" evidence="2">
    <location>
        <begin position="140"/>
        <end position="160"/>
    </location>
</feature>
<dbReference type="GO" id="GO:0046404">
    <property type="term" value="F:ATP-dependent polydeoxyribonucleotide 5'-hydroxyl-kinase activity"/>
    <property type="evidence" value="ECO:0007669"/>
    <property type="project" value="TreeGrafter"/>
</dbReference>
<dbReference type="GO" id="GO:0046403">
    <property type="term" value="F:polynucleotide 3'-phosphatase activity"/>
    <property type="evidence" value="ECO:0007669"/>
    <property type="project" value="TreeGrafter"/>
</dbReference>
<reference evidence="4" key="1">
    <citation type="submission" date="2021-02" db="EMBL/GenBank/DDBJ databases">
        <authorList>
            <person name="Dougan E. K."/>
            <person name="Rhodes N."/>
            <person name="Thang M."/>
            <person name="Chan C."/>
        </authorList>
    </citation>
    <scope>NUCLEOTIDE SEQUENCE</scope>
</reference>
<evidence type="ECO:0000256" key="1">
    <source>
        <dbReference type="PROSITE-ProRule" id="PRU00042"/>
    </source>
</evidence>
<dbReference type="Proteomes" id="UP000601435">
    <property type="component" value="Unassembled WGS sequence"/>
</dbReference>
<keyword evidence="1" id="KW-0479">Metal-binding</keyword>
<feature type="compositionally biased region" description="Polar residues" evidence="2">
    <location>
        <begin position="1599"/>
        <end position="1619"/>
    </location>
</feature>
<dbReference type="EMBL" id="CAJNJA010017808">
    <property type="protein sequence ID" value="CAE7408408.1"/>
    <property type="molecule type" value="Genomic_DNA"/>
</dbReference>
<feature type="compositionally biased region" description="Basic and acidic residues" evidence="2">
    <location>
        <begin position="1056"/>
        <end position="1075"/>
    </location>
</feature>
<evidence type="ECO:0000259" key="3">
    <source>
        <dbReference type="PROSITE" id="PS50157"/>
    </source>
</evidence>
<accession>A0A812QWZ0</accession>
<feature type="region of interest" description="Disordered" evidence="2">
    <location>
        <begin position="1050"/>
        <end position="1077"/>
    </location>
</feature>
<organism evidence="4 5">
    <name type="scientific">Symbiodinium necroappetens</name>
    <dbReference type="NCBI Taxonomy" id="1628268"/>
    <lineage>
        <taxon>Eukaryota</taxon>
        <taxon>Sar</taxon>
        <taxon>Alveolata</taxon>
        <taxon>Dinophyceae</taxon>
        <taxon>Suessiales</taxon>
        <taxon>Symbiodiniaceae</taxon>
        <taxon>Symbiodinium</taxon>
    </lineage>
</organism>
<feature type="region of interest" description="Disordered" evidence="2">
    <location>
        <begin position="474"/>
        <end position="493"/>
    </location>
</feature>
<dbReference type="InterPro" id="IPR013087">
    <property type="entry name" value="Znf_C2H2_type"/>
</dbReference>
<name>A0A812QWZ0_9DINO</name>
<keyword evidence="1" id="KW-0862">Zinc</keyword>
<feature type="region of interest" description="Disordered" evidence="2">
    <location>
        <begin position="564"/>
        <end position="590"/>
    </location>
</feature>
<feature type="compositionally biased region" description="Basic and acidic residues" evidence="2">
    <location>
        <begin position="184"/>
        <end position="206"/>
    </location>
</feature>
<dbReference type="SMART" id="SM00368">
    <property type="entry name" value="LRR_RI"/>
    <property type="match status" value="3"/>
</dbReference>
<evidence type="ECO:0000256" key="2">
    <source>
        <dbReference type="SAM" id="MobiDB-lite"/>
    </source>
</evidence>
<feature type="region of interest" description="Disordered" evidence="2">
    <location>
        <begin position="41"/>
        <end position="221"/>
    </location>
</feature>
<dbReference type="GO" id="GO:0003690">
    <property type="term" value="F:double-stranded DNA binding"/>
    <property type="evidence" value="ECO:0007669"/>
    <property type="project" value="TreeGrafter"/>
</dbReference>
<gene>
    <name evidence="4" type="primary">C1QTNF9</name>
    <name evidence="4" type="ORF">SNEC2469_LOCUS11224</name>
</gene>
<dbReference type="PROSITE" id="PS00028">
    <property type="entry name" value="ZINC_FINGER_C2H2_1"/>
    <property type="match status" value="1"/>
</dbReference>
<feature type="region of interest" description="Disordered" evidence="2">
    <location>
        <begin position="1412"/>
        <end position="1487"/>
    </location>
</feature>
<feature type="domain" description="C2H2-type" evidence="3">
    <location>
        <begin position="634"/>
        <end position="663"/>
    </location>
</feature>
<dbReference type="Gene3D" id="3.40.50.300">
    <property type="entry name" value="P-loop containing nucleotide triphosphate hydrolases"/>
    <property type="match status" value="1"/>
</dbReference>
<dbReference type="InterPro" id="IPR032675">
    <property type="entry name" value="LRR_dom_sf"/>
</dbReference>
<dbReference type="SUPFAM" id="SSF52540">
    <property type="entry name" value="P-loop containing nucleoside triphosphate hydrolases"/>
    <property type="match status" value="1"/>
</dbReference>
<dbReference type="InterPro" id="IPR027417">
    <property type="entry name" value="P-loop_NTPase"/>
</dbReference>
<feature type="compositionally biased region" description="Basic and acidic residues" evidence="2">
    <location>
        <begin position="564"/>
        <end position="581"/>
    </location>
</feature>
<dbReference type="OrthoDB" id="3512845at2759"/>
<dbReference type="GO" id="GO:0008270">
    <property type="term" value="F:zinc ion binding"/>
    <property type="evidence" value="ECO:0007669"/>
    <property type="project" value="UniProtKB-KW"/>
</dbReference>
<dbReference type="Pfam" id="PF13671">
    <property type="entry name" value="AAA_33"/>
    <property type="match status" value="1"/>
</dbReference>
<protein>
    <submittedName>
        <fullName evidence="4">C1QTNF9 protein</fullName>
    </submittedName>
</protein>
<proteinExistence type="predicted"/>
<dbReference type="GO" id="GO:0006281">
    <property type="term" value="P:DNA repair"/>
    <property type="evidence" value="ECO:0007669"/>
    <property type="project" value="TreeGrafter"/>
</dbReference>
<comment type="caution">
    <text evidence="4">The sequence shown here is derived from an EMBL/GenBank/DDBJ whole genome shotgun (WGS) entry which is preliminary data.</text>
</comment>
<sequence length="1619" mass="174399">MRSRPLPVAACTESSLEAVMGHGSAEPQRGPVEWLGAGACRSSRDMQKDVIEPPSRPPMPTFGERVKAQAQASPLTARTAGEDTDSSSGDEICFSGKPLLASEQADSVPKASLGTPPNTEPSKEARLAAVRARMQTLGCSKKERKDAQQDNLDRGDDSAKCIELPAGDFGSGPDVSMLPSSVFEKPKRVDEPGTEAEAPHRGDRPRSGVTSEGSEDEPQEHNQRSWWAQFFRLRLLQTPGAASLCVPLARMGLQDTDLPSVTASLDRLLEDLRGERLDTLAESSESLHRPPVRALLEIDLSDNSISDPGAVFLFRWLLRRRKEVRCRAIRLARNKLGDASMEWLAALICAQHSAIEEIHLSQNRITGSGAGQLLLSLALHPFEAYPWLDKPGLFAPAWVSLDQNNVQESAGLLGRLRLRAGLRAVCTDGPQRKSSFNEAPHVQLGSNFLSSVASRSKPSVLPLALEKVCQGGSWPPLPETEKPLPNLPRTTSKSSLSLMAPQTFRRELLVDEEEGAGLHLETVTEGLKICEIAEVPGQPGLRTDDIIVAVDGLPLWWSACEHDPKAKAPRQESEDSEVKDAESDDDAPSARFRARFRRGARLDVFRQKAPEAAPAPMRQPILRAQVGSRRAARFCCPICWDSFDRWNDCLQHLRELGHEPEPPPDQRREEAAACLRRWMSTCMSAARGELPRPADVKAEATRMPSLPEDKAETETLLLPAPIGFYGQRNRSVMESLAEEISRFGSEHGCAVWMLPDGLRAQCPQGPEAASKIASIAADLLEILHFYLPDVADNADDGAGFAPIPEGREYAVEWADDWASWLEHMLQQQAEEARGAEVAEMAEAEVAGASLLRAEALPFVPQQAVDLAALRLLVLCGLPGSGKSTLAQRLGGNWVVVNQDCLGSRQACMKEARAALRRPNGRIVIDRCNVNVAQRAIWTQLAVQEFDLEPCQMGCVWLDVPDHECGRRVLRRFAHNTLPPREASLKVIRGFAKKWQAPSAEEGFAHLWRIASEVDAEVFWSEMSAAGQLLPDSRAKEPEKPVQVLGATPEFLAPPSREARAQREPSTEEGAMDAKPRPPGRFQLEEAAKTMAAHAAPAPRPEGGKVFELRPAEEANCASPSSRTKEVVLEPAQLDSPGCGADFWRLPMGNDQELDAEGYSGAKAPEGDDAAAASAASSAIAASAAASATASAAAASAAAAAAEATAAAVAGEVAHTEAAEEAEPTGGGIDFWRLPMCSGSTLEELLRIFMDRASIPRLVGFLGAADAFSCPPAVSHAGRGFRRIRGGVCILLTLVEAGSRKLAVDCGEGQSHLVIHACRNISAQREQGAKAEQGASAAEGQAAKSKRYTQVSAAGALSSHELEAELARLEKPRQFGTLAELEAAAGDKLRMWQVPLTDATGQIESVETIWTQQGDTGPAGEAGTVGVQGPPGPPGPPGDDSTASIDMADSVGPEGPPGRAGSEGDIGKPGPQGDPGPVGPPGRQGEFSDEQKAEFVKVVRQLNKAVKHAAEMDMIENTVLNRRLQRLKQHFLKMQANLTMAEHILMEQTKQVEWKVKNFLKTDVKVNKTIAAAKKVKDTEMKILAEEEKVKDEIVEATANEASQAEQTVTDTMTSQSQGA</sequence>
<feature type="region of interest" description="Disordered" evidence="2">
    <location>
        <begin position="1596"/>
        <end position="1619"/>
    </location>
</feature>
<dbReference type="Gene3D" id="3.80.10.10">
    <property type="entry name" value="Ribonuclease Inhibitor"/>
    <property type="match status" value="1"/>
</dbReference>
<dbReference type="PANTHER" id="PTHR12083">
    <property type="entry name" value="BIFUNCTIONAL POLYNUCLEOTIDE PHOSPHATASE/KINASE"/>
    <property type="match status" value="1"/>
</dbReference>
<dbReference type="PROSITE" id="PS50157">
    <property type="entry name" value="ZINC_FINGER_C2H2_2"/>
    <property type="match status" value="1"/>
</dbReference>
<keyword evidence="1" id="KW-0863">Zinc-finger</keyword>
<evidence type="ECO:0000313" key="4">
    <source>
        <dbReference type="EMBL" id="CAE7408408.1"/>
    </source>
</evidence>
<dbReference type="SUPFAM" id="SSF52047">
    <property type="entry name" value="RNI-like"/>
    <property type="match status" value="1"/>
</dbReference>